<name>A0ACB5R7L2_9CLOT</name>
<dbReference type="EMBL" id="BROD01000001">
    <property type="protein sequence ID" value="GKX65174.1"/>
    <property type="molecule type" value="Genomic_DNA"/>
</dbReference>
<keyword evidence="2" id="KW-1185">Reference proteome</keyword>
<evidence type="ECO:0000313" key="1">
    <source>
        <dbReference type="EMBL" id="GKX65174.1"/>
    </source>
</evidence>
<dbReference type="Proteomes" id="UP001058074">
    <property type="component" value="Unassembled WGS sequence"/>
</dbReference>
<protein>
    <submittedName>
        <fullName evidence="1">Uncharacterized protein</fullName>
    </submittedName>
</protein>
<organism evidence="1 2">
    <name type="scientific">Inconstantimicrobium mannanitabidum</name>
    <dbReference type="NCBI Taxonomy" id="1604901"/>
    <lineage>
        <taxon>Bacteria</taxon>
        <taxon>Bacillati</taxon>
        <taxon>Bacillota</taxon>
        <taxon>Clostridia</taxon>
        <taxon>Eubacteriales</taxon>
        <taxon>Clostridiaceae</taxon>
        <taxon>Inconstantimicrobium</taxon>
    </lineage>
</organism>
<gene>
    <name evidence="1" type="ORF">rsdtw13_04320</name>
</gene>
<sequence length="84" mass="9647">MIVNADNFREELIKILENAKEQGKVFVDISSEELHKQVGGYPGRNHRMPTCCNVMKNMMKPNDKIIQEPLKGKGASLIIRYFLK</sequence>
<comment type="caution">
    <text evidence="1">The sequence shown here is derived from an EMBL/GenBank/DDBJ whole genome shotgun (WGS) entry which is preliminary data.</text>
</comment>
<reference evidence="1" key="1">
    <citation type="journal article" date="2025" name="Int. J. Syst. Evol. Microbiol.">
        <title>Inconstantimicrobium mannanitabidum sp. nov., a novel member of the family Clostridiaceae isolated from anoxic soil under the treatment of reductive soil disinfestation.</title>
        <authorList>
            <person name="Ueki A."/>
            <person name="Tonouchi A."/>
            <person name="Honma S."/>
            <person name="Kaku N."/>
            <person name="Ueki K."/>
        </authorList>
    </citation>
    <scope>NUCLEOTIDE SEQUENCE</scope>
    <source>
        <strain evidence="1">TW13</strain>
    </source>
</reference>
<evidence type="ECO:0000313" key="2">
    <source>
        <dbReference type="Proteomes" id="UP001058074"/>
    </source>
</evidence>
<accession>A0ACB5R7L2</accession>
<proteinExistence type="predicted"/>